<dbReference type="Pfam" id="PF00858">
    <property type="entry name" value="ASC"/>
    <property type="match status" value="2"/>
</dbReference>
<gene>
    <name evidence="15" type="primary">LOC106807382</name>
</gene>
<dbReference type="Proteomes" id="UP000695022">
    <property type="component" value="Unplaced"/>
</dbReference>
<evidence type="ECO:0000313" key="15">
    <source>
        <dbReference type="RefSeq" id="XP_014665185.1"/>
    </source>
</evidence>
<keyword evidence="11 12" id="KW-0407">Ion channel</keyword>
<keyword evidence="6 13" id="KW-1133">Transmembrane helix</keyword>
<keyword evidence="9 13" id="KW-0472">Membrane</keyword>
<name>A0ABM1DZ14_PRICU</name>
<evidence type="ECO:0000256" key="10">
    <source>
        <dbReference type="ARBA" id="ARBA00023201"/>
    </source>
</evidence>
<evidence type="ECO:0000256" key="5">
    <source>
        <dbReference type="ARBA" id="ARBA00022692"/>
    </source>
</evidence>
<keyword evidence="10 12" id="KW-0739">Sodium transport</keyword>
<keyword evidence="4 12" id="KW-0894">Sodium channel</keyword>
<dbReference type="Gene3D" id="2.60.470.10">
    <property type="entry name" value="Acid-sensing ion channels like domains"/>
    <property type="match status" value="1"/>
</dbReference>
<comment type="similarity">
    <text evidence="2 12">Belongs to the amiloride-sensitive sodium channel (TC 1.A.6) family.</text>
</comment>
<comment type="subcellular location">
    <subcellularLocation>
        <location evidence="1">Membrane</location>
        <topology evidence="1">Multi-pass membrane protein</topology>
    </subcellularLocation>
</comment>
<evidence type="ECO:0000256" key="12">
    <source>
        <dbReference type="RuleBase" id="RU000679"/>
    </source>
</evidence>
<evidence type="ECO:0000256" key="4">
    <source>
        <dbReference type="ARBA" id="ARBA00022461"/>
    </source>
</evidence>
<evidence type="ECO:0000256" key="13">
    <source>
        <dbReference type="SAM" id="Phobius"/>
    </source>
</evidence>
<evidence type="ECO:0000256" key="7">
    <source>
        <dbReference type="ARBA" id="ARBA00023053"/>
    </source>
</evidence>
<keyword evidence="3 12" id="KW-0813">Transport</keyword>
<proteinExistence type="inferred from homology"/>
<evidence type="ECO:0000256" key="2">
    <source>
        <dbReference type="ARBA" id="ARBA00007193"/>
    </source>
</evidence>
<dbReference type="RefSeq" id="XP_014665185.1">
    <property type="nucleotide sequence ID" value="XM_014809699.1"/>
</dbReference>
<evidence type="ECO:0000256" key="1">
    <source>
        <dbReference type="ARBA" id="ARBA00004141"/>
    </source>
</evidence>
<protein>
    <submittedName>
        <fullName evidence="15">FMRFamide-activated amiloride-sensitive sodium channel-like</fullName>
    </submittedName>
</protein>
<dbReference type="GeneID" id="106807382"/>
<evidence type="ECO:0000256" key="6">
    <source>
        <dbReference type="ARBA" id="ARBA00022989"/>
    </source>
</evidence>
<reference evidence="15" key="1">
    <citation type="submission" date="2025-08" db="UniProtKB">
        <authorList>
            <consortium name="RefSeq"/>
        </authorList>
    </citation>
    <scope>IDENTIFICATION</scope>
</reference>
<organism evidence="14 15">
    <name type="scientific">Priapulus caudatus</name>
    <name type="common">Priapulid worm</name>
    <dbReference type="NCBI Taxonomy" id="37621"/>
    <lineage>
        <taxon>Eukaryota</taxon>
        <taxon>Metazoa</taxon>
        <taxon>Ecdysozoa</taxon>
        <taxon>Scalidophora</taxon>
        <taxon>Priapulida</taxon>
        <taxon>Priapulimorpha</taxon>
        <taxon>Priapulimorphida</taxon>
        <taxon>Priapulidae</taxon>
        <taxon>Priapulus</taxon>
    </lineage>
</organism>
<evidence type="ECO:0000256" key="9">
    <source>
        <dbReference type="ARBA" id="ARBA00023136"/>
    </source>
</evidence>
<feature type="transmembrane region" description="Helical" evidence="13">
    <location>
        <begin position="72"/>
        <end position="93"/>
    </location>
</feature>
<evidence type="ECO:0000256" key="11">
    <source>
        <dbReference type="ARBA" id="ARBA00023303"/>
    </source>
</evidence>
<sequence length="430" mass="47426">MVSKRARLAVINAHDARKENKRDLTPPPRQRHGGVRYVKHHGPGDAIHAFMRRTPAHGFGALLQGKSTAGRIFWMLCTLLFYVFGIVALGMVISRYREYLYRQNISVRNTAVDFPTVTICNINPARVSQRHLGGAQFEAEVAELESNVQSKFQSQEYVDAVSSLKAGVTSPLHVGRESFAIALSKLNASEKVAMGHQLEDMVVSCTFADEDCDLDKLLLNVEEGEYSQWLHDGTALRVAVHERGSMPQPDVAGVVVSPSSQLTVRLTTTSFERLGSPYRAADCATENHFTATTFTENFGFDYTKSSEIEYGCGCYDARLQPTLASHPCEEQNREDLSCMMARTSEYEKGQSSCNCVDECRLASVEVHFMDVAQTQVKEVPVMEVPEALAQVGGMLRFFTGSTLLTGVEMATLFVNVFGLVCSSGSYVSVD</sequence>
<evidence type="ECO:0000313" key="14">
    <source>
        <dbReference type="Proteomes" id="UP000695022"/>
    </source>
</evidence>
<keyword evidence="7" id="KW-0915">Sodium</keyword>
<evidence type="ECO:0000256" key="3">
    <source>
        <dbReference type="ARBA" id="ARBA00022448"/>
    </source>
</evidence>
<dbReference type="InterPro" id="IPR001873">
    <property type="entry name" value="ENaC"/>
</dbReference>
<keyword evidence="8 12" id="KW-0406">Ion transport</keyword>
<keyword evidence="5 12" id="KW-0812">Transmembrane</keyword>
<keyword evidence="14" id="KW-1185">Reference proteome</keyword>
<accession>A0ABM1DZ14</accession>
<dbReference type="PANTHER" id="PTHR11690">
    <property type="entry name" value="AMILORIDE-SENSITIVE SODIUM CHANNEL-RELATED"/>
    <property type="match status" value="1"/>
</dbReference>
<evidence type="ECO:0000256" key="8">
    <source>
        <dbReference type="ARBA" id="ARBA00023065"/>
    </source>
</evidence>
<dbReference type="PANTHER" id="PTHR11690:SF248">
    <property type="entry name" value="PICKPOCKET 17, ISOFORM A"/>
    <property type="match status" value="1"/>
</dbReference>